<keyword evidence="2" id="KW-1133">Transmembrane helix</keyword>
<keyword evidence="2" id="KW-0812">Transmembrane</keyword>
<protein>
    <recommendedName>
        <fullName evidence="5">Zinc finger GRF-type domain-containing protein</fullName>
    </recommendedName>
</protein>
<dbReference type="AlphaFoldDB" id="A0A8X7PB94"/>
<comment type="caution">
    <text evidence="3">The sequence shown here is derived from an EMBL/GenBank/DDBJ whole genome shotgun (WGS) entry which is preliminary data.</text>
</comment>
<keyword evidence="2" id="KW-0472">Membrane</keyword>
<gene>
    <name evidence="3" type="ORF">Bca52824_088977</name>
</gene>
<evidence type="ECO:0000313" key="3">
    <source>
        <dbReference type="EMBL" id="KAG2249349.1"/>
    </source>
</evidence>
<evidence type="ECO:0000256" key="2">
    <source>
        <dbReference type="SAM" id="Phobius"/>
    </source>
</evidence>
<feature type="compositionally biased region" description="Polar residues" evidence="1">
    <location>
        <begin position="58"/>
        <end position="75"/>
    </location>
</feature>
<accession>A0A8X7PB94</accession>
<evidence type="ECO:0008006" key="5">
    <source>
        <dbReference type="Google" id="ProtNLM"/>
    </source>
</evidence>
<feature type="compositionally biased region" description="Basic and acidic residues" evidence="1">
    <location>
        <begin position="19"/>
        <end position="29"/>
    </location>
</feature>
<dbReference type="PANTHER" id="PTHR33248">
    <property type="entry name" value="ZINC ION-BINDING PROTEIN"/>
    <property type="match status" value="1"/>
</dbReference>
<sequence>MDPRIPYSQSAGYMGLLHSQHESVHHENSPYESFHSGSSQIPQFSSQQCEAPTPPTDTPSKTVETDSQTSTTSVGEQEIRPEGVKAAKAKWSNAKGKSVAEYTTVWEMRKEDLERKEKLSKLFILDILLAKTEPLSEAEEVSLNMGLDYSYSQPSQSEEFGGDESDSDYNEIEALIQQDQAQLDYVNAQEFVYPPQPEVEFGFPHTYYCGSQPQIATSHNRTDPGRRYYTCTNVDDGECHVWKWWDEAVMEEMRARDRHTLQLAGKVDSLNFLSDYDTEQKLVRLENMVCELAKNKSRSSFDYFVAVMVMVLIFIGIVLIFI</sequence>
<organism evidence="3 4">
    <name type="scientific">Brassica carinata</name>
    <name type="common">Ethiopian mustard</name>
    <name type="synonym">Abyssinian cabbage</name>
    <dbReference type="NCBI Taxonomy" id="52824"/>
    <lineage>
        <taxon>Eukaryota</taxon>
        <taxon>Viridiplantae</taxon>
        <taxon>Streptophyta</taxon>
        <taxon>Embryophyta</taxon>
        <taxon>Tracheophyta</taxon>
        <taxon>Spermatophyta</taxon>
        <taxon>Magnoliopsida</taxon>
        <taxon>eudicotyledons</taxon>
        <taxon>Gunneridae</taxon>
        <taxon>Pentapetalae</taxon>
        <taxon>rosids</taxon>
        <taxon>malvids</taxon>
        <taxon>Brassicales</taxon>
        <taxon>Brassicaceae</taxon>
        <taxon>Brassiceae</taxon>
        <taxon>Brassica</taxon>
    </lineage>
</organism>
<dbReference type="EMBL" id="JAAMPC010000017">
    <property type="protein sequence ID" value="KAG2249349.1"/>
    <property type="molecule type" value="Genomic_DNA"/>
</dbReference>
<proteinExistence type="predicted"/>
<dbReference type="Proteomes" id="UP000886595">
    <property type="component" value="Unassembled WGS sequence"/>
</dbReference>
<name>A0A8X7PB94_BRACI</name>
<feature type="compositionally biased region" description="Polar residues" evidence="1">
    <location>
        <begin position="35"/>
        <end position="50"/>
    </location>
</feature>
<reference evidence="3 4" key="1">
    <citation type="submission" date="2020-02" db="EMBL/GenBank/DDBJ databases">
        <authorList>
            <person name="Ma Q."/>
            <person name="Huang Y."/>
            <person name="Song X."/>
            <person name="Pei D."/>
        </authorList>
    </citation>
    <scope>NUCLEOTIDE SEQUENCE [LARGE SCALE GENOMIC DNA]</scope>
    <source>
        <strain evidence="3">Sxm20200214</strain>
        <tissue evidence="3">Leaf</tissue>
    </source>
</reference>
<evidence type="ECO:0000313" key="4">
    <source>
        <dbReference type="Proteomes" id="UP000886595"/>
    </source>
</evidence>
<keyword evidence="4" id="KW-1185">Reference proteome</keyword>
<evidence type="ECO:0000256" key="1">
    <source>
        <dbReference type="SAM" id="MobiDB-lite"/>
    </source>
</evidence>
<feature type="transmembrane region" description="Helical" evidence="2">
    <location>
        <begin position="303"/>
        <end position="321"/>
    </location>
</feature>
<dbReference type="OrthoDB" id="1102493at2759"/>
<feature type="region of interest" description="Disordered" evidence="1">
    <location>
        <begin position="18"/>
        <end position="78"/>
    </location>
</feature>